<protein>
    <recommendedName>
        <fullName evidence="2">endopeptidase La</fullName>
        <ecNumber evidence="2">3.4.21.53</ecNumber>
    </recommendedName>
</protein>
<feature type="domain" description="Lon proteolytic" evidence="4">
    <location>
        <begin position="568"/>
        <end position="763"/>
    </location>
</feature>
<dbReference type="PROSITE" id="PS51786">
    <property type="entry name" value="LON_PROTEOLYTIC"/>
    <property type="match status" value="1"/>
</dbReference>
<dbReference type="SUPFAM" id="SSF54211">
    <property type="entry name" value="Ribosomal protein S5 domain 2-like"/>
    <property type="match status" value="1"/>
</dbReference>
<dbReference type="Gene3D" id="3.30.230.10">
    <property type="match status" value="1"/>
</dbReference>
<evidence type="ECO:0000313" key="5">
    <source>
        <dbReference type="EMBL" id="SHK06481.1"/>
    </source>
</evidence>
<dbReference type="OrthoDB" id="9758568at2"/>
<dbReference type="InterPro" id="IPR027065">
    <property type="entry name" value="Lon_Prtase"/>
</dbReference>
<dbReference type="PANTHER" id="PTHR10046">
    <property type="entry name" value="ATP DEPENDENT LON PROTEASE FAMILY MEMBER"/>
    <property type="match status" value="1"/>
</dbReference>
<dbReference type="InterPro" id="IPR008269">
    <property type="entry name" value="Lon_proteolytic"/>
</dbReference>
<reference evidence="5 6" key="1">
    <citation type="submission" date="2016-11" db="EMBL/GenBank/DDBJ databases">
        <authorList>
            <person name="Jaros S."/>
            <person name="Januszkiewicz K."/>
            <person name="Wedrychowicz H."/>
        </authorList>
    </citation>
    <scope>NUCLEOTIDE SEQUENCE [LARGE SCALE GENOMIC DNA]</scope>
    <source>
        <strain evidence="5 6">DSM 14214</strain>
    </source>
</reference>
<dbReference type="GO" id="GO:0004252">
    <property type="term" value="F:serine-type endopeptidase activity"/>
    <property type="evidence" value="ECO:0007669"/>
    <property type="project" value="UniProtKB-UniRule"/>
</dbReference>
<organism evidence="5 6">
    <name type="scientific">Anaerotignum lactatifermentans DSM 14214</name>
    <dbReference type="NCBI Taxonomy" id="1121323"/>
    <lineage>
        <taxon>Bacteria</taxon>
        <taxon>Bacillati</taxon>
        <taxon>Bacillota</taxon>
        <taxon>Clostridia</taxon>
        <taxon>Lachnospirales</taxon>
        <taxon>Anaerotignaceae</taxon>
        <taxon>Anaerotignum</taxon>
    </lineage>
</organism>
<dbReference type="InterPro" id="IPR020568">
    <property type="entry name" value="Ribosomal_Su5_D2-typ_SF"/>
</dbReference>
<dbReference type="InterPro" id="IPR046843">
    <property type="entry name" value="LonB_AAA-LID"/>
</dbReference>
<feature type="coiled-coil region" evidence="3">
    <location>
        <begin position="532"/>
        <end position="559"/>
    </location>
</feature>
<dbReference type="Pfam" id="PF20437">
    <property type="entry name" value="LonC_helical"/>
    <property type="match status" value="1"/>
</dbReference>
<dbReference type="GO" id="GO:0030163">
    <property type="term" value="P:protein catabolic process"/>
    <property type="evidence" value="ECO:0007669"/>
    <property type="project" value="InterPro"/>
</dbReference>
<dbReference type="Pfam" id="PF20436">
    <property type="entry name" value="LonB_AAA-LID"/>
    <property type="match status" value="1"/>
</dbReference>
<dbReference type="EC" id="3.4.21.53" evidence="2"/>
<accession>A0A1M6PEY3</accession>
<dbReference type="PRINTS" id="PR00830">
    <property type="entry name" value="ENDOLAPTASE"/>
</dbReference>
<name>A0A1M6PEY3_9FIRM</name>
<evidence type="ECO:0000313" key="6">
    <source>
        <dbReference type="Proteomes" id="UP000183975"/>
    </source>
</evidence>
<feature type="active site" evidence="2">
    <location>
        <position position="701"/>
    </location>
</feature>
<proteinExistence type="inferred from homology"/>
<evidence type="ECO:0000256" key="2">
    <source>
        <dbReference type="PROSITE-ProRule" id="PRU01122"/>
    </source>
</evidence>
<dbReference type="Gene3D" id="1.10.8.60">
    <property type="match status" value="1"/>
</dbReference>
<dbReference type="GO" id="GO:0004176">
    <property type="term" value="F:ATP-dependent peptidase activity"/>
    <property type="evidence" value="ECO:0007669"/>
    <property type="project" value="UniProtKB-UniRule"/>
</dbReference>
<dbReference type="EMBL" id="FRAH01000014">
    <property type="protein sequence ID" value="SHK06481.1"/>
    <property type="molecule type" value="Genomic_DNA"/>
</dbReference>
<dbReference type="RefSeq" id="WP_072849881.1">
    <property type="nucleotide sequence ID" value="NZ_FRAH01000014.1"/>
</dbReference>
<keyword evidence="2" id="KW-0720">Serine protease</keyword>
<comment type="catalytic activity">
    <reaction evidence="2">
        <text>Hydrolysis of proteins in presence of ATP.</text>
        <dbReference type="EC" id="3.4.21.53"/>
    </reaction>
</comment>
<dbReference type="Proteomes" id="UP000183975">
    <property type="component" value="Unassembled WGS sequence"/>
</dbReference>
<keyword evidence="3" id="KW-0175">Coiled coil</keyword>
<evidence type="ECO:0000256" key="3">
    <source>
        <dbReference type="SAM" id="Coils"/>
    </source>
</evidence>
<dbReference type="GO" id="GO:0006508">
    <property type="term" value="P:proteolysis"/>
    <property type="evidence" value="ECO:0007669"/>
    <property type="project" value="UniProtKB-KW"/>
</dbReference>
<dbReference type="Gene3D" id="3.40.50.300">
    <property type="entry name" value="P-loop containing nucleotide triphosphate hydrolases"/>
    <property type="match status" value="2"/>
</dbReference>
<dbReference type="Pfam" id="PF13654">
    <property type="entry name" value="AAA_32"/>
    <property type="match status" value="1"/>
</dbReference>
<evidence type="ECO:0000256" key="1">
    <source>
        <dbReference type="ARBA" id="ARBA00022670"/>
    </source>
</evidence>
<dbReference type="InterPro" id="IPR027417">
    <property type="entry name" value="P-loop_NTPase"/>
</dbReference>
<keyword evidence="6" id="KW-1185">Reference proteome</keyword>
<dbReference type="InterPro" id="IPR014721">
    <property type="entry name" value="Ribsml_uS5_D2-typ_fold_subgr"/>
</dbReference>
<evidence type="ECO:0000259" key="4">
    <source>
        <dbReference type="PROSITE" id="PS51786"/>
    </source>
</evidence>
<comment type="similarity">
    <text evidence="2">Belongs to the peptidase S16 family.</text>
</comment>
<dbReference type="SUPFAM" id="SSF52540">
    <property type="entry name" value="P-loop containing nucleoside triphosphate hydrolases"/>
    <property type="match status" value="1"/>
</dbReference>
<keyword evidence="1 2" id="KW-0645">Protease</keyword>
<gene>
    <name evidence="5" type="ORF">SAMN02745138_01076</name>
</gene>
<dbReference type="InterPro" id="IPR046844">
    <property type="entry name" value="Lon-like_helical"/>
</dbReference>
<dbReference type="InterPro" id="IPR041699">
    <property type="entry name" value="AAA_32"/>
</dbReference>
<dbReference type="Pfam" id="PF05362">
    <property type="entry name" value="Lon_C"/>
    <property type="match status" value="1"/>
</dbReference>
<keyword evidence="2" id="KW-0378">Hydrolase</keyword>
<dbReference type="AlphaFoldDB" id="A0A1M6PEY3"/>
<dbReference type="GO" id="GO:0005524">
    <property type="term" value="F:ATP binding"/>
    <property type="evidence" value="ECO:0007669"/>
    <property type="project" value="InterPro"/>
</dbReference>
<feature type="active site" evidence="2">
    <location>
        <position position="658"/>
    </location>
</feature>
<sequence length="797" mass="89520">MQRELSYTELKNGCSADDFSFRSTAELEPLEGIIGQDRAVKAFDFGLHVKIKGYNIYMSGPSGTGKTTYAKASTERLAATEEVPLDWCYVYNFQNPRSPLALSFPAGEGRKFRDDMNELVQLFQTELQKVFRTEDYEKQKTELLRGFDEKRDALMDQMSKEAAENDFQVKTTNSGIYFMPVVDGKPVGEEEYDDLAEDVKDVIEKNSQIVQEKASAIMRDIRELDKESKRCVDQLDYKVGMFAIGHHVSAVQEKYEQNEKAVAYINAVKEDVLENISQFFEDEDDGEEGLASLLPMLSKKQPEDVTLKYKVNLIVDNSETKGAPVVTTFNPTYYNLVGEVEYDSEFGNLTTDFMKIKSGLFHKANGGYLIVQAQDILSAPQAWEALRRVIKTKEINMDAIREQLGTVVAPTLKPEPIPANIKIIMIGSSYYYELLSTYDEEFDKFFKIRADFDYEMPRSQENMLKIAQFIKGFTMREKTMDFDVSAVCAVVEYSSRSAERQNKLSTRFNHLAEILGEAAVWAKLDGAEMVTAKHVQKTIVEKEDRLRLYEEKLDEMLEENVIMIDVDGAEVGQINGLAVLDMGSYAFGNPSRITATTYVGKSGIVNIEKEARMSGQTHDKGVQIITGYLGQTYAQKFPLSLSCRVCFEQNYNGIDGDSASSTELYCILSSLAELPIRQDLAVTGSVNQKGEIQAIGGVTYKIEGFFDLCKKRGLTGKQGVIIPVSNIRDLVLKDEVVEAVKEGVFHIYPISTIDEGIALLMSTPAGEKDENGEYPPDSVHGKVMNKLKAFWKYAEGE</sequence>